<evidence type="ECO:0000313" key="4">
    <source>
        <dbReference type="Proteomes" id="UP001329825"/>
    </source>
</evidence>
<keyword evidence="2" id="KW-0472">Membrane</keyword>
<dbReference type="EMBL" id="CP141881">
    <property type="protein sequence ID" value="WRT63416.1"/>
    <property type="molecule type" value="Genomic_DNA"/>
</dbReference>
<evidence type="ECO:0000313" key="3">
    <source>
        <dbReference type="EMBL" id="WRT63416.1"/>
    </source>
</evidence>
<dbReference type="GeneID" id="87952452"/>
<accession>A0ABZ1CNU4</accession>
<protein>
    <submittedName>
        <fullName evidence="3">Uncharacterized protein</fullName>
    </submittedName>
</protein>
<dbReference type="RefSeq" id="XP_062788156.1">
    <property type="nucleotide sequence ID" value="XM_062932105.1"/>
</dbReference>
<feature type="transmembrane region" description="Helical" evidence="2">
    <location>
        <begin position="42"/>
        <end position="61"/>
    </location>
</feature>
<keyword evidence="4" id="KW-1185">Reference proteome</keyword>
<gene>
    <name evidence="3" type="ORF">IL334_000321</name>
</gene>
<sequence>MDVESASSSLIEESESISSPSIGKTTETKSIVVQKQNPPSSLTALIPMLYPMAVLGFIFSLSSQSKLSGMRSELDHVKGLLAVLQQQVQELQGNSNS</sequence>
<feature type="region of interest" description="Disordered" evidence="1">
    <location>
        <begin position="1"/>
        <end position="31"/>
    </location>
</feature>
<name>A0ABZ1CNU4_9TREE</name>
<evidence type="ECO:0000256" key="1">
    <source>
        <dbReference type="SAM" id="MobiDB-lite"/>
    </source>
</evidence>
<reference evidence="3 4" key="1">
    <citation type="submission" date="2024-01" db="EMBL/GenBank/DDBJ databases">
        <title>Comparative genomics of Cryptococcus and Kwoniella reveals pathogenesis evolution and contrasting modes of karyotype evolution via chromosome fusion or intercentromeric recombination.</title>
        <authorList>
            <person name="Coelho M.A."/>
            <person name="David-Palma M."/>
            <person name="Shea T."/>
            <person name="Bowers K."/>
            <person name="McGinley-Smith S."/>
            <person name="Mohammad A.W."/>
            <person name="Gnirke A."/>
            <person name="Yurkov A.M."/>
            <person name="Nowrousian M."/>
            <person name="Sun S."/>
            <person name="Cuomo C.A."/>
            <person name="Heitman J."/>
        </authorList>
    </citation>
    <scope>NUCLEOTIDE SEQUENCE [LARGE SCALE GENOMIC DNA]</scope>
    <source>
        <strain evidence="3">CBS 11374</strain>
    </source>
</reference>
<proteinExistence type="predicted"/>
<evidence type="ECO:0000256" key="2">
    <source>
        <dbReference type="SAM" id="Phobius"/>
    </source>
</evidence>
<keyword evidence="2" id="KW-0812">Transmembrane</keyword>
<dbReference type="Proteomes" id="UP001329825">
    <property type="component" value="Chromosome 1"/>
</dbReference>
<keyword evidence="2" id="KW-1133">Transmembrane helix</keyword>
<feature type="compositionally biased region" description="Low complexity" evidence="1">
    <location>
        <begin position="1"/>
        <end position="22"/>
    </location>
</feature>
<organism evidence="3 4">
    <name type="scientific">Kwoniella shivajii</name>
    <dbReference type="NCBI Taxonomy" id="564305"/>
    <lineage>
        <taxon>Eukaryota</taxon>
        <taxon>Fungi</taxon>
        <taxon>Dikarya</taxon>
        <taxon>Basidiomycota</taxon>
        <taxon>Agaricomycotina</taxon>
        <taxon>Tremellomycetes</taxon>
        <taxon>Tremellales</taxon>
        <taxon>Cryptococcaceae</taxon>
        <taxon>Kwoniella</taxon>
    </lineage>
</organism>